<sequence length="187" mass="21544">MNDALTQRLLRITADHHQRPMLMTGHRHVCRDPLAEEVYDDALYSMENNMPDIMNDPYDRSEEKFGVTTREEVIVVVPGRLNREQVIKLHICTDSSDMLNHIENNTRRLRSWLKGCFSGSEIPWQISRMQKQYMSGLGKSPETVMTLTATGIEGRNTDTGRNTRLSFYRGNVAKDARSINLRYAGRN</sequence>
<name>A0A1K1QBP0_9FLAO</name>
<evidence type="ECO:0000313" key="1">
    <source>
        <dbReference type="EMBL" id="SFW57067.1"/>
    </source>
</evidence>
<gene>
    <name evidence="1" type="ORF">SAMN02927921_02409</name>
</gene>
<dbReference type="AlphaFoldDB" id="A0A1K1QBP0"/>
<proteinExistence type="predicted"/>
<dbReference type="RefSeq" id="WP_139276160.1">
    <property type="nucleotide sequence ID" value="NZ_FPJE01000012.1"/>
</dbReference>
<dbReference type="EMBL" id="FPJE01000012">
    <property type="protein sequence ID" value="SFW57067.1"/>
    <property type="molecule type" value="Genomic_DNA"/>
</dbReference>
<accession>A0A1K1QBP0</accession>
<reference evidence="1 2" key="1">
    <citation type="submission" date="2016-11" db="EMBL/GenBank/DDBJ databases">
        <authorList>
            <person name="Jaros S."/>
            <person name="Januszkiewicz K."/>
            <person name="Wedrychowicz H."/>
        </authorList>
    </citation>
    <scope>NUCLEOTIDE SEQUENCE [LARGE SCALE GENOMIC DNA]</scope>
    <source>
        <strain evidence="1 2">CGMCC 1.12145</strain>
    </source>
</reference>
<protein>
    <submittedName>
        <fullName evidence="1">Uncharacterized protein</fullName>
    </submittedName>
</protein>
<evidence type="ECO:0000313" key="2">
    <source>
        <dbReference type="Proteomes" id="UP000182248"/>
    </source>
</evidence>
<organism evidence="1 2">
    <name type="scientific">Sinomicrobium oceani</name>
    <dbReference type="NCBI Taxonomy" id="1150368"/>
    <lineage>
        <taxon>Bacteria</taxon>
        <taxon>Pseudomonadati</taxon>
        <taxon>Bacteroidota</taxon>
        <taxon>Flavobacteriia</taxon>
        <taxon>Flavobacteriales</taxon>
        <taxon>Flavobacteriaceae</taxon>
        <taxon>Sinomicrobium</taxon>
    </lineage>
</organism>
<keyword evidence="2" id="KW-1185">Reference proteome</keyword>
<dbReference type="Proteomes" id="UP000182248">
    <property type="component" value="Unassembled WGS sequence"/>
</dbReference>
<dbReference type="OrthoDB" id="9914472at2"/>